<dbReference type="Pfam" id="PF20283">
    <property type="entry name" value="CTD7"/>
    <property type="match status" value="1"/>
</dbReference>
<dbReference type="EMBL" id="WWSC01000008">
    <property type="protein sequence ID" value="MZK41649.1"/>
    <property type="molecule type" value="Genomic_DNA"/>
</dbReference>
<evidence type="ECO:0000313" key="3">
    <source>
        <dbReference type="Proteomes" id="UP000472916"/>
    </source>
</evidence>
<sequence>MGNKKVVKKTNISNTHVPDKVYAYMIQSHHMLYELLNCEKGDSVSVEVFDDVGVEHPDGSRDAIQLKSALSNRNPVSNKAIDLWKTMYNWMLSAETGELDPENTKYILFINVNKKGTIVDKFHSAKSTEEAIDAWNKTKEIFYDEQGKLKEIGEECRKYVEYFYKDEKKDLALKIIEKFEYKKCIEDYTITVRNEFNKSGIPEDIIDPIYVGIIGWIDIKVTKMVEAGQPIAISLEDYQKQLRALYREHNQKHSLMTYSVEPSNQEIEQEFQKKRVYIEQLDIIDCDYTEKVEAINDYLRAAIDRATWAENGDISMQSIQTYESNLKRTWKLQKRIVMLEKKNESSEDQGKMIYYKCQDKNVEMDSVYVPDFFKNGCYHALANNLEIGWHPQYSELIKEESDSWEI</sequence>
<evidence type="ECO:0000313" key="2">
    <source>
        <dbReference type="EMBL" id="MZK41649.1"/>
    </source>
</evidence>
<evidence type="ECO:0000259" key="1">
    <source>
        <dbReference type="Pfam" id="PF20283"/>
    </source>
</evidence>
<protein>
    <recommendedName>
        <fullName evidence="1">ABC-three component systems C-terminal domain-containing protein</fullName>
    </recommendedName>
</protein>
<gene>
    <name evidence="2" type="ORF">GT528_07975</name>
</gene>
<dbReference type="InterPro" id="IPR046913">
    <property type="entry name" value="ABC-3C_CTD7"/>
</dbReference>
<proteinExistence type="predicted"/>
<dbReference type="RefSeq" id="WP_130096612.1">
    <property type="nucleotide sequence ID" value="NZ_JBCPDY010000002.1"/>
</dbReference>
<dbReference type="AlphaFoldDB" id="A0A6L8RZB9"/>
<reference evidence="2 3" key="1">
    <citation type="journal article" date="2019" name="Nat. Med.">
        <title>A library of human gut bacterial isolates paired with longitudinal multiomics data enables mechanistic microbiome research.</title>
        <authorList>
            <person name="Poyet M."/>
            <person name="Groussin M."/>
            <person name="Gibbons S.M."/>
            <person name="Avila-Pacheco J."/>
            <person name="Jiang X."/>
            <person name="Kearney S.M."/>
            <person name="Perrotta A.R."/>
            <person name="Berdy B."/>
            <person name="Zhao S."/>
            <person name="Lieberman T.D."/>
            <person name="Swanson P.K."/>
            <person name="Smith M."/>
            <person name="Roesemann S."/>
            <person name="Alexander J.E."/>
            <person name="Rich S.A."/>
            <person name="Livny J."/>
            <person name="Vlamakis H."/>
            <person name="Clish C."/>
            <person name="Bullock K."/>
            <person name="Deik A."/>
            <person name="Scott J."/>
            <person name="Pierce K.A."/>
            <person name="Xavier R.J."/>
            <person name="Alm E.J."/>
        </authorList>
    </citation>
    <scope>NUCLEOTIDE SEQUENCE [LARGE SCALE GENOMIC DNA]</scope>
    <source>
        <strain evidence="2 3">BIOML-A6</strain>
    </source>
</reference>
<organism evidence="2 3">
    <name type="scientific">Dorea longicatena</name>
    <dbReference type="NCBI Taxonomy" id="88431"/>
    <lineage>
        <taxon>Bacteria</taxon>
        <taxon>Bacillati</taxon>
        <taxon>Bacillota</taxon>
        <taxon>Clostridia</taxon>
        <taxon>Lachnospirales</taxon>
        <taxon>Lachnospiraceae</taxon>
        <taxon>Dorea</taxon>
    </lineage>
</organism>
<name>A0A6L8RZB9_9FIRM</name>
<accession>A0A6L8RZB9</accession>
<feature type="domain" description="ABC-three component systems C-terminal" evidence="1">
    <location>
        <begin position="277"/>
        <end position="396"/>
    </location>
</feature>
<comment type="caution">
    <text evidence="2">The sequence shown here is derived from an EMBL/GenBank/DDBJ whole genome shotgun (WGS) entry which is preliminary data.</text>
</comment>
<dbReference type="Proteomes" id="UP000472916">
    <property type="component" value="Unassembled WGS sequence"/>
</dbReference>